<keyword evidence="2" id="KW-1185">Reference proteome</keyword>
<reference evidence="1" key="1">
    <citation type="submission" date="2023-08" db="EMBL/GenBank/DDBJ databases">
        <title>A de novo genome assembly of Solanum verrucosum Schlechtendal, a Mexican diploid species geographically isolated from the other diploid A-genome species in potato relatives.</title>
        <authorList>
            <person name="Hosaka K."/>
        </authorList>
    </citation>
    <scope>NUCLEOTIDE SEQUENCE</scope>
    <source>
        <tissue evidence="1">Young leaves</tissue>
    </source>
</reference>
<proteinExistence type="predicted"/>
<evidence type="ECO:0000313" key="2">
    <source>
        <dbReference type="Proteomes" id="UP001234989"/>
    </source>
</evidence>
<dbReference type="Proteomes" id="UP001234989">
    <property type="component" value="Chromosome 12"/>
</dbReference>
<evidence type="ECO:0000313" key="1">
    <source>
        <dbReference type="EMBL" id="WMV58274.1"/>
    </source>
</evidence>
<name>A0AAF0V6Y9_SOLVR</name>
<organism evidence="1 2">
    <name type="scientific">Solanum verrucosum</name>
    <dbReference type="NCBI Taxonomy" id="315347"/>
    <lineage>
        <taxon>Eukaryota</taxon>
        <taxon>Viridiplantae</taxon>
        <taxon>Streptophyta</taxon>
        <taxon>Embryophyta</taxon>
        <taxon>Tracheophyta</taxon>
        <taxon>Spermatophyta</taxon>
        <taxon>Magnoliopsida</taxon>
        <taxon>eudicotyledons</taxon>
        <taxon>Gunneridae</taxon>
        <taxon>Pentapetalae</taxon>
        <taxon>asterids</taxon>
        <taxon>lamiids</taxon>
        <taxon>Solanales</taxon>
        <taxon>Solanaceae</taxon>
        <taxon>Solanoideae</taxon>
        <taxon>Solaneae</taxon>
        <taxon>Solanum</taxon>
    </lineage>
</organism>
<dbReference type="AlphaFoldDB" id="A0AAF0V6Y9"/>
<dbReference type="EMBL" id="CP133623">
    <property type="protein sequence ID" value="WMV58274.1"/>
    <property type="molecule type" value="Genomic_DNA"/>
</dbReference>
<protein>
    <submittedName>
        <fullName evidence="1">Uncharacterized protein</fullName>
    </submittedName>
</protein>
<sequence>MQDSLSKSRRWSSYCSVAKPETPKLGLKFKNTIQKAATSLNSKTSNWALSPGRKNS</sequence>
<gene>
    <name evidence="1" type="ORF">MTR67_051659</name>
</gene>
<accession>A0AAF0V6Y9</accession>